<name>A0A6A6YL32_9PEZI</name>
<sequence length="114" mass="13117">MAQGDMTQKRAEAIECTHHWENMLEDGSRRYQEFKKGKRDGGRVTEQHRSEESEEMEGYSSEGEDGVDQGEQPMKEVYMKARRGQKRGSEGVESGAGKRQKEDGGKKRMVRELY</sequence>
<gene>
    <name evidence="2 4" type="ORF">BDZ99DRAFT_464436</name>
</gene>
<dbReference type="EMBL" id="MU003703">
    <property type="protein sequence ID" value="KAF2808577.1"/>
    <property type="molecule type" value="Genomic_DNA"/>
</dbReference>
<evidence type="ECO:0000313" key="2">
    <source>
        <dbReference type="EMBL" id="KAF2808577.1"/>
    </source>
</evidence>
<evidence type="ECO:0000313" key="3">
    <source>
        <dbReference type="Proteomes" id="UP000504636"/>
    </source>
</evidence>
<feature type="region of interest" description="Disordered" evidence="1">
    <location>
        <begin position="34"/>
        <end position="114"/>
    </location>
</feature>
<feature type="compositionally biased region" description="Basic and acidic residues" evidence="1">
    <location>
        <begin position="99"/>
        <end position="114"/>
    </location>
</feature>
<protein>
    <submittedName>
        <fullName evidence="2 4">Uncharacterized protein</fullName>
    </submittedName>
</protein>
<accession>A0A6A6YL32</accession>
<feature type="compositionally biased region" description="Acidic residues" evidence="1">
    <location>
        <begin position="52"/>
        <end position="68"/>
    </location>
</feature>
<reference evidence="2 4" key="1">
    <citation type="journal article" date="2020" name="Stud. Mycol.">
        <title>101 Dothideomycetes genomes: a test case for predicting lifestyles and emergence of pathogens.</title>
        <authorList>
            <person name="Haridas S."/>
            <person name="Albert R."/>
            <person name="Binder M."/>
            <person name="Bloem J."/>
            <person name="Labutti K."/>
            <person name="Salamov A."/>
            <person name="Andreopoulos B."/>
            <person name="Baker S."/>
            <person name="Barry K."/>
            <person name="Bills G."/>
            <person name="Bluhm B."/>
            <person name="Cannon C."/>
            <person name="Castanera R."/>
            <person name="Culley D."/>
            <person name="Daum C."/>
            <person name="Ezra D."/>
            <person name="Gonzalez J."/>
            <person name="Henrissat B."/>
            <person name="Kuo A."/>
            <person name="Liang C."/>
            <person name="Lipzen A."/>
            <person name="Lutzoni F."/>
            <person name="Magnuson J."/>
            <person name="Mondo S."/>
            <person name="Nolan M."/>
            <person name="Ohm R."/>
            <person name="Pangilinan J."/>
            <person name="Park H.-J."/>
            <person name="Ramirez L."/>
            <person name="Alfaro M."/>
            <person name="Sun H."/>
            <person name="Tritt A."/>
            <person name="Yoshinaga Y."/>
            <person name="Zwiers L.-H."/>
            <person name="Turgeon B."/>
            <person name="Goodwin S."/>
            <person name="Spatafora J."/>
            <person name="Crous P."/>
            <person name="Grigoriev I."/>
        </authorList>
    </citation>
    <scope>NUCLEOTIDE SEQUENCE</scope>
    <source>
        <strain evidence="2 4">CBS 304.34</strain>
    </source>
</reference>
<evidence type="ECO:0000256" key="1">
    <source>
        <dbReference type="SAM" id="MobiDB-lite"/>
    </source>
</evidence>
<keyword evidence="3" id="KW-1185">Reference proteome</keyword>
<organism evidence="2">
    <name type="scientific">Mytilinidion resinicola</name>
    <dbReference type="NCBI Taxonomy" id="574789"/>
    <lineage>
        <taxon>Eukaryota</taxon>
        <taxon>Fungi</taxon>
        <taxon>Dikarya</taxon>
        <taxon>Ascomycota</taxon>
        <taxon>Pezizomycotina</taxon>
        <taxon>Dothideomycetes</taxon>
        <taxon>Pleosporomycetidae</taxon>
        <taxon>Mytilinidiales</taxon>
        <taxon>Mytilinidiaceae</taxon>
        <taxon>Mytilinidion</taxon>
    </lineage>
</organism>
<dbReference type="RefSeq" id="XP_033575541.1">
    <property type="nucleotide sequence ID" value="XM_033720310.1"/>
</dbReference>
<dbReference type="OrthoDB" id="10401453at2759"/>
<reference evidence="4" key="2">
    <citation type="submission" date="2020-04" db="EMBL/GenBank/DDBJ databases">
        <authorList>
            <consortium name="NCBI Genome Project"/>
        </authorList>
    </citation>
    <scope>NUCLEOTIDE SEQUENCE</scope>
    <source>
        <strain evidence="4">CBS 304.34</strain>
    </source>
</reference>
<evidence type="ECO:0000313" key="4">
    <source>
        <dbReference type="RefSeq" id="XP_033575541.1"/>
    </source>
</evidence>
<proteinExistence type="predicted"/>
<dbReference type="GeneID" id="54461203"/>
<dbReference type="AlphaFoldDB" id="A0A6A6YL32"/>
<feature type="compositionally biased region" description="Basic and acidic residues" evidence="1">
    <location>
        <begin position="34"/>
        <end position="51"/>
    </location>
</feature>
<reference evidence="4" key="3">
    <citation type="submission" date="2025-04" db="UniProtKB">
        <authorList>
            <consortium name="RefSeq"/>
        </authorList>
    </citation>
    <scope>IDENTIFICATION</scope>
    <source>
        <strain evidence="4">CBS 304.34</strain>
    </source>
</reference>
<dbReference type="Proteomes" id="UP000504636">
    <property type="component" value="Unplaced"/>
</dbReference>